<keyword evidence="1" id="KW-1133">Transmembrane helix</keyword>
<dbReference type="Proteomes" id="UP001055460">
    <property type="component" value="Chromosome"/>
</dbReference>
<keyword evidence="1" id="KW-0472">Membrane</keyword>
<feature type="signal peptide" evidence="2">
    <location>
        <begin position="1"/>
        <end position="25"/>
    </location>
</feature>
<accession>A0A9Q8Y675</accession>
<keyword evidence="2" id="KW-0732">Signal</keyword>
<dbReference type="AlphaFoldDB" id="A0A9Q8Y675"/>
<keyword evidence="1" id="KW-0812">Transmembrane</keyword>
<reference evidence="3" key="1">
    <citation type="submission" date="2022-06" db="EMBL/GenBank/DDBJ databases">
        <title>Physiological and biochemical characterization and genomic elucidation of a strain of the genus Ensifer adhaerens M8 that combines arsenic oxidation and chromium reduction.</title>
        <authorList>
            <person name="Li X."/>
            <person name="Yu c."/>
        </authorList>
    </citation>
    <scope>NUCLEOTIDE SEQUENCE</scope>
    <source>
        <strain evidence="3">M8</strain>
    </source>
</reference>
<name>A0A9Q8Y675_ENSAD</name>
<feature type="chain" id="PRO_5040475369" evidence="2">
    <location>
        <begin position="26"/>
        <end position="122"/>
    </location>
</feature>
<feature type="transmembrane region" description="Helical" evidence="1">
    <location>
        <begin position="37"/>
        <end position="58"/>
    </location>
</feature>
<feature type="transmembrane region" description="Helical" evidence="1">
    <location>
        <begin position="96"/>
        <end position="117"/>
    </location>
</feature>
<protein>
    <submittedName>
        <fullName evidence="3">DUF423 domain-containing protein</fullName>
    </submittedName>
</protein>
<feature type="transmembrane region" description="Helical" evidence="1">
    <location>
        <begin position="65"/>
        <end position="84"/>
    </location>
</feature>
<organism evidence="3 4">
    <name type="scientific">Ensifer adhaerens</name>
    <name type="common">Sinorhizobium morelense</name>
    <dbReference type="NCBI Taxonomy" id="106592"/>
    <lineage>
        <taxon>Bacteria</taxon>
        <taxon>Pseudomonadati</taxon>
        <taxon>Pseudomonadota</taxon>
        <taxon>Alphaproteobacteria</taxon>
        <taxon>Hyphomicrobiales</taxon>
        <taxon>Rhizobiaceae</taxon>
        <taxon>Sinorhizobium/Ensifer group</taxon>
        <taxon>Ensifer</taxon>
    </lineage>
</organism>
<sequence length="122" mass="12283">MSHSGFRATTLFVAGLMGLTGVVSAAAASHGDDPRLLAGISAMCLAHAPALVALYAAWPHFRTAAVAALLIAVGTALFSADLAMRHVTGHGLFPMSAPLGGTTIMAGWLAVSLGAFLPKKTA</sequence>
<evidence type="ECO:0000256" key="2">
    <source>
        <dbReference type="SAM" id="SignalP"/>
    </source>
</evidence>
<evidence type="ECO:0000313" key="3">
    <source>
        <dbReference type="EMBL" id="USJ22265.1"/>
    </source>
</evidence>
<evidence type="ECO:0000256" key="1">
    <source>
        <dbReference type="SAM" id="Phobius"/>
    </source>
</evidence>
<dbReference type="EMBL" id="CP098807">
    <property type="protein sequence ID" value="USJ22265.1"/>
    <property type="molecule type" value="Genomic_DNA"/>
</dbReference>
<dbReference type="OrthoDB" id="7173378at2"/>
<evidence type="ECO:0000313" key="4">
    <source>
        <dbReference type="Proteomes" id="UP001055460"/>
    </source>
</evidence>
<gene>
    <name evidence="3" type="ORF">NE863_13195</name>
</gene>
<dbReference type="RefSeq" id="WP_060582456.1">
    <property type="nucleotide sequence ID" value="NZ_CAXURO020000001.1"/>
</dbReference>
<dbReference type="Pfam" id="PF04241">
    <property type="entry name" value="DUF423"/>
    <property type="match status" value="1"/>
</dbReference>
<dbReference type="InterPro" id="IPR006696">
    <property type="entry name" value="DUF423"/>
</dbReference>
<proteinExistence type="predicted"/>